<evidence type="ECO:0000259" key="5">
    <source>
        <dbReference type="Pfam" id="PF00155"/>
    </source>
</evidence>
<evidence type="ECO:0000313" key="7">
    <source>
        <dbReference type="Proteomes" id="UP000886865"/>
    </source>
</evidence>
<dbReference type="InterPro" id="IPR015422">
    <property type="entry name" value="PyrdxlP-dep_Trfase_small"/>
</dbReference>
<evidence type="ECO:0000256" key="1">
    <source>
        <dbReference type="ARBA" id="ARBA00001933"/>
    </source>
</evidence>
<evidence type="ECO:0000256" key="2">
    <source>
        <dbReference type="ARBA" id="ARBA00022576"/>
    </source>
</evidence>
<accession>A0A9D1FJM6</accession>
<dbReference type="InterPro" id="IPR015421">
    <property type="entry name" value="PyrdxlP-dep_Trfase_major"/>
</dbReference>
<evidence type="ECO:0000256" key="3">
    <source>
        <dbReference type="ARBA" id="ARBA00022679"/>
    </source>
</evidence>
<evidence type="ECO:0000313" key="6">
    <source>
        <dbReference type="EMBL" id="HIS75091.1"/>
    </source>
</evidence>
<dbReference type="InterPro" id="IPR050881">
    <property type="entry name" value="LL-DAP_aminotransferase"/>
</dbReference>
<dbReference type="PANTHER" id="PTHR42832">
    <property type="entry name" value="AMINO ACID AMINOTRANSFERASE"/>
    <property type="match status" value="1"/>
</dbReference>
<dbReference type="GO" id="GO:0008483">
    <property type="term" value="F:transaminase activity"/>
    <property type="evidence" value="ECO:0007669"/>
    <property type="project" value="UniProtKB-KW"/>
</dbReference>
<dbReference type="PANTHER" id="PTHR42832:SF3">
    <property type="entry name" value="L-GLUTAMINE--4-(METHYLSULFANYL)-2-OXOBUTANOATE AMINOTRANSFERASE"/>
    <property type="match status" value="1"/>
</dbReference>
<dbReference type="InterPro" id="IPR015424">
    <property type="entry name" value="PyrdxlP-dep_Trfase"/>
</dbReference>
<dbReference type="AlphaFoldDB" id="A0A9D1FJM6"/>
<dbReference type="InterPro" id="IPR004839">
    <property type="entry name" value="Aminotransferase_I/II_large"/>
</dbReference>
<name>A0A9D1FJM6_9BACT</name>
<gene>
    <name evidence="6" type="ORF">IAA86_08755</name>
</gene>
<reference evidence="6" key="2">
    <citation type="journal article" date="2021" name="PeerJ">
        <title>Extensive microbial diversity within the chicken gut microbiome revealed by metagenomics and culture.</title>
        <authorList>
            <person name="Gilroy R."/>
            <person name="Ravi A."/>
            <person name="Getino M."/>
            <person name="Pursley I."/>
            <person name="Horton D.L."/>
            <person name="Alikhan N.F."/>
            <person name="Baker D."/>
            <person name="Gharbi K."/>
            <person name="Hall N."/>
            <person name="Watson M."/>
            <person name="Adriaenssens E.M."/>
            <person name="Foster-Nyarko E."/>
            <person name="Jarju S."/>
            <person name="Secka A."/>
            <person name="Antonio M."/>
            <person name="Oren A."/>
            <person name="Chaudhuri R.R."/>
            <person name="La Ragione R."/>
            <person name="Hildebrand F."/>
            <person name="Pallen M.J."/>
        </authorList>
    </citation>
    <scope>NUCLEOTIDE SEQUENCE</scope>
    <source>
        <strain evidence="6">CHK152-2871</strain>
    </source>
</reference>
<reference evidence="6" key="1">
    <citation type="submission" date="2020-10" db="EMBL/GenBank/DDBJ databases">
        <authorList>
            <person name="Gilroy R."/>
        </authorList>
    </citation>
    <scope>NUCLEOTIDE SEQUENCE</scope>
    <source>
        <strain evidence="6">CHK152-2871</strain>
    </source>
</reference>
<dbReference type="InterPro" id="IPR004838">
    <property type="entry name" value="NHTrfase_class1_PyrdxlP-BS"/>
</dbReference>
<dbReference type="EMBL" id="DVJQ01000074">
    <property type="protein sequence ID" value="HIS75091.1"/>
    <property type="molecule type" value="Genomic_DNA"/>
</dbReference>
<organism evidence="6 7">
    <name type="scientific">Candidatus Galligastranaerophilus intestinavium</name>
    <dbReference type="NCBI Taxonomy" id="2840836"/>
    <lineage>
        <taxon>Bacteria</taxon>
        <taxon>Candidatus Galligastranaerophilus</taxon>
    </lineage>
</organism>
<evidence type="ECO:0000256" key="4">
    <source>
        <dbReference type="RuleBase" id="RU000481"/>
    </source>
</evidence>
<dbReference type="EC" id="2.6.1.-" evidence="4"/>
<dbReference type="Pfam" id="PF00155">
    <property type="entry name" value="Aminotran_1_2"/>
    <property type="match status" value="1"/>
</dbReference>
<dbReference type="Gene3D" id="3.90.1150.10">
    <property type="entry name" value="Aspartate Aminotransferase, domain 1"/>
    <property type="match status" value="1"/>
</dbReference>
<proteinExistence type="inferred from homology"/>
<dbReference type="Gene3D" id="3.40.640.10">
    <property type="entry name" value="Type I PLP-dependent aspartate aminotransferase-like (Major domain)"/>
    <property type="match status" value="1"/>
</dbReference>
<protein>
    <recommendedName>
        <fullName evidence="4">Aminotransferase</fullName>
        <ecNumber evidence="4">2.6.1.-</ecNumber>
    </recommendedName>
</protein>
<comment type="cofactor">
    <cofactor evidence="1 4">
        <name>pyridoxal 5'-phosphate</name>
        <dbReference type="ChEBI" id="CHEBI:597326"/>
    </cofactor>
</comment>
<dbReference type="Proteomes" id="UP000886865">
    <property type="component" value="Unassembled WGS sequence"/>
</dbReference>
<comment type="similarity">
    <text evidence="4">Belongs to the class-I pyridoxal-phosphate-dependent aminotransferase family.</text>
</comment>
<keyword evidence="3 4" id="KW-0808">Transferase</keyword>
<dbReference type="PROSITE" id="PS00105">
    <property type="entry name" value="AA_TRANSFER_CLASS_1"/>
    <property type="match status" value="1"/>
</dbReference>
<dbReference type="SUPFAM" id="SSF53383">
    <property type="entry name" value="PLP-dependent transferases"/>
    <property type="match status" value="1"/>
</dbReference>
<dbReference type="CDD" id="cd00609">
    <property type="entry name" value="AAT_like"/>
    <property type="match status" value="1"/>
</dbReference>
<keyword evidence="2 4" id="KW-0032">Aminotransferase</keyword>
<dbReference type="GO" id="GO:0030170">
    <property type="term" value="F:pyridoxal phosphate binding"/>
    <property type="evidence" value="ECO:0007669"/>
    <property type="project" value="InterPro"/>
</dbReference>
<comment type="caution">
    <text evidence="6">The sequence shown here is derived from an EMBL/GenBank/DDBJ whole genome shotgun (WGS) entry which is preliminary data.</text>
</comment>
<feature type="domain" description="Aminotransferase class I/classII large" evidence="5">
    <location>
        <begin position="37"/>
        <end position="401"/>
    </location>
</feature>
<sequence length="411" mass="46615">MQNFSSYMGTLETYIMFQIKAKMIAMTEELTKKGRKPIALSMGAPVDMVPDYVIERTKEHLKDPKNHTYSIPKGEVPFLEAVAKRMKNRFGVELDPKSEIFSLIGSKEGIANFIRALINPSMDKKEQEIILIPDPGYASYTEMIKVSGGRAYGIPLTKENNYMPNLDEVFEKFIKEGNDPKKVKALIINYPNNPLGCTCTKEYLQHCVDFCKKHNIILMSDNAYCDIYFDEKDKPNSVLECNGAKDIAVEFYSFSKPYAMTGWRLGWVCGNKDLIGTFGKLKSSLDTGVFKVIQLAGADLLNSKEGDEYIKNANKKLQKKLEDFVSGLNELGWNIKVPKATFYLWIDLPPRYECAKDFCDELLEKSGIVAVPGDAFGDEGKRYLRLSIVADENELKEVIRRMKEDGHTFVK</sequence>